<dbReference type="Proteomes" id="UP000016570">
    <property type="component" value="Unassembled WGS sequence"/>
</dbReference>
<dbReference type="Pfam" id="PF07603">
    <property type="entry name" value="Lcl_C"/>
    <property type="match status" value="1"/>
</dbReference>
<comment type="caution">
    <text evidence="3">The sequence shown here is derived from an EMBL/GenBank/DDBJ whole genome shotgun (WGS) entry which is preliminary data.</text>
</comment>
<proteinExistence type="predicted"/>
<gene>
    <name evidence="3" type="ORF">VPR01S_01_01620</name>
</gene>
<dbReference type="InterPro" id="IPR011460">
    <property type="entry name" value="Lcl_C"/>
</dbReference>
<evidence type="ECO:0000313" key="4">
    <source>
        <dbReference type="Proteomes" id="UP000016570"/>
    </source>
</evidence>
<feature type="chain" id="PRO_5004638680" description="PLAT domain-containing protein" evidence="1">
    <location>
        <begin position="23"/>
        <end position="480"/>
    </location>
</feature>
<accession>U3B6C0</accession>
<name>U3B6C0_VIBPR</name>
<feature type="signal peptide" evidence="1">
    <location>
        <begin position="1"/>
        <end position="22"/>
    </location>
</feature>
<dbReference type="RefSeq" id="WP_021703381.1">
    <property type="nucleotide sequence ID" value="NZ_BATJ01000001.1"/>
</dbReference>
<reference evidence="3 4" key="1">
    <citation type="submission" date="2013-09" db="EMBL/GenBank/DDBJ databases">
        <title>Whole genome shotgun sequence of Vibrio proteolyticus NBRC 13287.</title>
        <authorList>
            <person name="Isaki S."/>
            <person name="Hosoyama A."/>
            <person name="Numata M."/>
            <person name="Hashimoto M."/>
            <person name="Hosoyama Y."/>
            <person name="Tsuchikane K."/>
            <person name="Noguchi M."/>
            <person name="Hirakata S."/>
            <person name="Ichikawa N."/>
            <person name="Ohji S."/>
            <person name="Yamazoe A."/>
            <person name="Fujita N."/>
        </authorList>
    </citation>
    <scope>NUCLEOTIDE SEQUENCE [LARGE SCALE GENOMIC DNA]</scope>
    <source>
        <strain evidence="3 4">NBRC 13287</strain>
    </source>
</reference>
<protein>
    <recommendedName>
        <fullName evidence="2">PLAT domain-containing protein</fullName>
    </recommendedName>
</protein>
<evidence type="ECO:0000256" key="1">
    <source>
        <dbReference type="SAM" id="SignalP"/>
    </source>
</evidence>
<feature type="domain" description="PLAT" evidence="2">
    <location>
        <begin position="449"/>
        <end position="480"/>
    </location>
</feature>
<dbReference type="AlphaFoldDB" id="U3B6C0"/>
<dbReference type="PROSITE" id="PS50095">
    <property type="entry name" value="PLAT"/>
    <property type="match status" value="1"/>
</dbReference>
<keyword evidence="1" id="KW-0732">Signal</keyword>
<sequence>MKYQLSALAAAVLLAGCGGSGSGGSDTSAPTYSLSGTVTAQAANGNEKVCADLNGDFRCDSGEPSTTSQNGAFTITSTNKAILESPLVVALDTGISSLSRDANRMSSANAFLVAPGQRKTSGNQINAITTLVAGQMAAGASLSVAVSNVIAELKAMGLPASNNLLNEGDSNDYATLEQNMLTLIAAMDKSKADAMLAALSSNLSDYQDVILATAPTDEMMDALLAELVNATAELGHNDTGIVSYFSDAGDSPDPQADYPGQDADFGYDPADGGFKLTKLDANGQPLSADAEEWSCVRDERTGLVWESKVDDAASPQFKDRLFVYQVSGQFEPYAADIDATGCKATDGICSTEEYVAYLNQHKVCGIDQWRLPTFGEYYDLIDFGETQTDDDGRVYGLTTQYFPRQSVASEFAEGEVWTSTEFFTEYDAYKVEGARYIQIAQTRGETRGITYGVEIYSDQVEAGMGTSYQLPIRLVSKEAK</sequence>
<dbReference type="PROSITE" id="PS51257">
    <property type="entry name" value="PROKAR_LIPOPROTEIN"/>
    <property type="match status" value="1"/>
</dbReference>
<evidence type="ECO:0000313" key="3">
    <source>
        <dbReference type="EMBL" id="GAD65389.1"/>
    </source>
</evidence>
<evidence type="ECO:0000259" key="2">
    <source>
        <dbReference type="PROSITE" id="PS50095"/>
    </source>
</evidence>
<dbReference type="STRING" id="1219065.VPR01S_01_01620"/>
<dbReference type="EMBL" id="BATJ01000001">
    <property type="protein sequence ID" value="GAD65389.1"/>
    <property type="molecule type" value="Genomic_DNA"/>
</dbReference>
<keyword evidence="4" id="KW-1185">Reference proteome</keyword>
<organism evidence="3 4">
    <name type="scientific">Vibrio proteolyticus NBRC 13287</name>
    <dbReference type="NCBI Taxonomy" id="1219065"/>
    <lineage>
        <taxon>Bacteria</taxon>
        <taxon>Pseudomonadati</taxon>
        <taxon>Pseudomonadota</taxon>
        <taxon>Gammaproteobacteria</taxon>
        <taxon>Vibrionales</taxon>
        <taxon>Vibrionaceae</taxon>
        <taxon>Vibrio</taxon>
    </lineage>
</organism>
<dbReference type="eggNOG" id="COG5492">
    <property type="taxonomic scope" value="Bacteria"/>
</dbReference>
<dbReference type="InterPro" id="IPR001024">
    <property type="entry name" value="PLAT/LH2_dom"/>
</dbReference>